<dbReference type="GO" id="GO:0005634">
    <property type="term" value="C:nucleus"/>
    <property type="evidence" value="ECO:0007669"/>
    <property type="project" value="InterPro"/>
</dbReference>
<feature type="compositionally biased region" description="Polar residues" evidence="5">
    <location>
        <begin position="303"/>
        <end position="313"/>
    </location>
</feature>
<keyword evidence="6" id="KW-0472">Membrane</keyword>
<feature type="domain" description="SBP-type" evidence="7">
    <location>
        <begin position="140"/>
        <end position="217"/>
    </location>
</feature>
<dbReference type="InterPro" id="IPR004333">
    <property type="entry name" value="SBP_dom"/>
</dbReference>
<dbReference type="Pfam" id="PF03110">
    <property type="entry name" value="SBP"/>
    <property type="match status" value="1"/>
</dbReference>
<feature type="compositionally biased region" description="Polar residues" evidence="5">
    <location>
        <begin position="269"/>
        <end position="280"/>
    </location>
</feature>
<dbReference type="PANTHER" id="PTHR31251">
    <property type="entry name" value="SQUAMOSA PROMOTER-BINDING-LIKE PROTEIN 4"/>
    <property type="match status" value="1"/>
</dbReference>
<evidence type="ECO:0000256" key="5">
    <source>
        <dbReference type="SAM" id="MobiDB-lite"/>
    </source>
</evidence>
<dbReference type="PROSITE" id="PS51141">
    <property type="entry name" value="ZF_SBP"/>
    <property type="match status" value="1"/>
</dbReference>
<organism evidence="8 9">
    <name type="scientific">Rubus argutus</name>
    <name type="common">Southern blackberry</name>
    <dbReference type="NCBI Taxonomy" id="59490"/>
    <lineage>
        <taxon>Eukaryota</taxon>
        <taxon>Viridiplantae</taxon>
        <taxon>Streptophyta</taxon>
        <taxon>Embryophyta</taxon>
        <taxon>Tracheophyta</taxon>
        <taxon>Spermatophyta</taxon>
        <taxon>Magnoliopsida</taxon>
        <taxon>eudicotyledons</taxon>
        <taxon>Gunneridae</taxon>
        <taxon>Pentapetalae</taxon>
        <taxon>rosids</taxon>
        <taxon>fabids</taxon>
        <taxon>Rosales</taxon>
        <taxon>Rosaceae</taxon>
        <taxon>Rosoideae</taxon>
        <taxon>Rosoideae incertae sedis</taxon>
        <taxon>Rubus</taxon>
    </lineage>
</organism>
<gene>
    <name evidence="8" type="ORF">M0R45_020816</name>
</gene>
<protein>
    <recommendedName>
        <fullName evidence="7">SBP-type domain-containing protein</fullName>
    </recommendedName>
</protein>
<dbReference type="GO" id="GO:0008270">
    <property type="term" value="F:zinc ion binding"/>
    <property type="evidence" value="ECO:0007669"/>
    <property type="project" value="UniProtKB-KW"/>
</dbReference>
<sequence length="823" mass="91992">MERAPSLSSNQSQRQRLDQPRVSQLLESQPPMAAEDGSTIWDWGDLLDFTVDDDLSIAWGSADQPDPPAAPSPPEDPPENPNPTPARIRKRDPRLACSNFLAGHVPCACPEVDEKMMELEEEEAGHGKKRVRTVRAPPGTARCQVPTCGADIKELKGYHRRHRVCLACANASTVILDGETKRYCQQCGKFHVLPDFDEGKRSCRRKLERHNNRRRRKPSDPKGGKESQREIQTEDGNHDDDAGEDSLQLSSQISEKESLLESEGGGISTLHSVPNSQNVGSDGVVSVLASGDTQMDGRKHDSNQSLSPPQCDNKSVYSSMCPTGRISFKLYDWNPAEFPRRLRHQIFQWLASMPVELEGYIRPGCTILTVFIAMPKFMWMKLLDDPASYLHDLVIVPGRMLSGRGNMLVYLNDMIFRVVKDGTSVIKAKVEVRAPRLHYIHPTCFEAGKPMEFFACGSNLLQPKFRFLVSFSGKYLAYNINPESSRSQTEGDSTPGNLDHQLYKIHVPHTEANSFGPAFIEVENESGFSNFLPVLIGNKEICAEMETIQKRFEESLFLQGSSLVSSGASLLNSCEASSLRHTTFSEVILDIAWLLRKPSSENVKQIMTSAQAQRFNYLLNLLIFFKSTTILEKVVENLETVMDSVEMNSPHSGTIEADMRLLQKYMNRAHDILRRKFQNSGALVVQPGSLAQKLDLMSQSLSCFQGKRDFPFHTQDTEITVDGKLDVMLGSNFNERSETLPLLNKKAAMKANLIKQWPREDNCGNSSGEVLRSRSSGTVLGFRPTLYVISAAAMCLGICAVIFHPHKVGEFAVTIRRCLFDKF</sequence>
<feature type="compositionally biased region" description="Pro residues" evidence="5">
    <location>
        <begin position="65"/>
        <end position="84"/>
    </location>
</feature>
<evidence type="ECO:0000313" key="8">
    <source>
        <dbReference type="EMBL" id="KAK9933628.1"/>
    </source>
</evidence>
<feature type="transmembrane region" description="Helical" evidence="6">
    <location>
        <begin position="784"/>
        <end position="803"/>
    </location>
</feature>
<feature type="region of interest" description="Disordered" evidence="5">
    <location>
        <begin position="1"/>
        <end position="39"/>
    </location>
</feature>
<feature type="compositionally biased region" description="Basic and acidic residues" evidence="5">
    <location>
        <begin position="218"/>
        <end position="240"/>
    </location>
</feature>
<comment type="caution">
    <text evidence="8">The sequence shown here is derived from an EMBL/GenBank/DDBJ whole genome shotgun (WGS) entry which is preliminary data.</text>
</comment>
<keyword evidence="2 4" id="KW-0863">Zinc-finger</keyword>
<feature type="region of interest" description="Disordered" evidence="5">
    <location>
        <begin position="207"/>
        <end position="313"/>
    </location>
</feature>
<evidence type="ECO:0000256" key="1">
    <source>
        <dbReference type="ARBA" id="ARBA00022723"/>
    </source>
</evidence>
<dbReference type="SUPFAM" id="SSF103612">
    <property type="entry name" value="SBT domain"/>
    <property type="match status" value="1"/>
</dbReference>
<dbReference type="GO" id="GO:0003677">
    <property type="term" value="F:DNA binding"/>
    <property type="evidence" value="ECO:0007669"/>
    <property type="project" value="InterPro"/>
</dbReference>
<keyword evidence="9" id="KW-1185">Reference proteome</keyword>
<feature type="compositionally biased region" description="Basic residues" evidence="5">
    <location>
        <begin position="207"/>
        <end position="217"/>
    </location>
</feature>
<dbReference type="InterPro" id="IPR036893">
    <property type="entry name" value="SBP_sf"/>
</dbReference>
<evidence type="ECO:0000256" key="2">
    <source>
        <dbReference type="ARBA" id="ARBA00022771"/>
    </source>
</evidence>
<dbReference type="InterPro" id="IPR044817">
    <property type="entry name" value="SBP-like"/>
</dbReference>
<evidence type="ECO:0000256" key="4">
    <source>
        <dbReference type="PROSITE-ProRule" id="PRU00470"/>
    </source>
</evidence>
<keyword evidence="3" id="KW-0862">Zinc</keyword>
<accession>A0AAW1XCM9</accession>
<dbReference type="AlphaFoldDB" id="A0AAW1XCM9"/>
<evidence type="ECO:0000256" key="3">
    <source>
        <dbReference type="ARBA" id="ARBA00022833"/>
    </source>
</evidence>
<keyword evidence="6" id="KW-1133">Transmembrane helix</keyword>
<evidence type="ECO:0000259" key="7">
    <source>
        <dbReference type="PROSITE" id="PS51141"/>
    </source>
</evidence>
<reference evidence="8 9" key="1">
    <citation type="journal article" date="2023" name="G3 (Bethesda)">
        <title>A chromosome-length genome assembly and annotation of blackberry (Rubus argutus, cv. 'Hillquist').</title>
        <authorList>
            <person name="Bruna T."/>
            <person name="Aryal R."/>
            <person name="Dudchenko O."/>
            <person name="Sargent D.J."/>
            <person name="Mead D."/>
            <person name="Buti M."/>
            <person name="Cavallini A."/>
            <person name="Hytonen T."/>
            <person name="Andres J."/>
            <person name="Pham M."/>
            <person name="Weisz D."/>
            <person name="Mascagni F."/>
            <person name="Usai G."/>
            <person name="Natali L."/>
            <person name="Bassil N."/>
            <person name="Fernandez G.E."/>
            <person name="Lomsadze A."/>
            <person name="Armour M."/>
            <person name="Olukolu B."/>
            <person name="Poorten T."/>
            <person name="Britton C."/>
            <person name="Davik J."/>
            <person name="Ashrafi H."/>
            <person name="Aiden E.L."/>
            <person name="Borodovsky M."/>
            <person name="Worthington M."/>
        </authorList>
    </citation>
    <scope>NUCLEOTIDE SEQUENCE [LARGE SCALE GENOMIC DNA]</scope>
    <source>
        <strain evidence="8">PI 553951</strain>
    </source>
</reference>
<feature type="region of interest" description="Disordered" evidence="5">
    <location>
        <begin position="57"/>
        <end position="89"/>
    </location>
</feature>
<dbReference type="EMBL" id="JBEDUW010000004">
    <property type="protein sequence ID" value="KAK9933628.1"/>
    <property type="molecule type" value="Genomic_DNA"/>
</dbReference>
<feature type="compositionally biased region" description="Low complexity" evidence="5">
    <location>
        <begin position="1"/>
        <end position="14"/>
    </location>
</feature>
<evidence type="ECO:0000256" key="6">
    <source>
        <dbReference type="SAM" id="Phobius"/>
    </source>
</evidence>
<evidence type="ECO:0000313" key="9">
    <source>
        <dbReference type="Proteomes" id="UP001457282"/>
    </source>
</evidence>
<name>A0AAW1XCM9_RUBAR</name>
<keyword evidence="6" id="KW-0812">Transmembrane</keyword>
<keyword evidence="1" id="KW-0479">Metal-binding</keyword>
<dbReference type="Pfam" id="PF26102">
    <property type="entry name" value="Ig_SPL7"/>
    <property type="match status" value="1"/>
</dbReference>
<dbReference type="Gene3D" id="4.10.1100.10">
    <property type="entry name" value="Transcription factor, SBP-box domain"/>
    <property type="match status" value="1"/>
</dbReference>
<proteinExistence type="predicted"/>
<dbReference type="PANTHER" id="PTHR31251:SF108">
    <property type="entry name" value="SQUAMOSA PROMOTER-BINDING-LIKE PROTEIN 7"/>
    <property type="match status" value="1"/>
</dbReference>
<dbReference type="Proteomes" id="UP001457282">
    <property type="component" value="Unassembled WGS sequence"/>
</dbReference>